<reference evidence="2 3" key="1">
    <citation type="submission" date="2016-07" db="EMBL/GenBank/DDBJ databases">
        <title>Draft genome sequence of Prauserella sp. YIM 121212, isolated from alkaline soil.</title>
        <authorList>
            <person name="Ruckert C."/>
            <person name="Albersmeier A."/>
            <person name="Jiang C.-L."/>
            <person name="Jiang Y."/>
            <person name="Kalinowski J."/>
            <person name="Schneider O."/>
            <person name="Winkler A."/>
            <person name="Zotchev S.B."/>
        </authorList>
    </citation>
    <scope>NUCLEOTIDE SEQUENCE [LARGE SCALE GENOMIC DNA]</scope>
    <source>
        <strain evidence="2 3">YIM 121212</strain>
    </source>
</reference>
<comment type="caution">
    <text evidence="2">The sequence shown here is derived from an EMBL/GenBank/DDBJ whole genome shotgun (WGS) entry which is preliminary data.</text>
</comment>
<keyword evidence="3" id="KW-1185">Reference proteome</keyword>
<evidence type="ECO:0000313" key="2">
    <source>
        <dbReference type="EMBL" id="PXY21874.1"/>
    </source>
</evidence>
<dbReference type="InterPro" id="IPR009061">
    <property type="entry name" value="DNA-bd_dom_put_sf"/>
</dbReference>
<dbReference type="OrthoDB" id="5524782at2"/>
<gene>
    <name evidence="2" type="ORF">BA062_30450</name>
</gene>
<dbReference type="InterPro" id="IPR041657">
    <property type="entry name" value="HTH_17"/>
</dbReference>
<sequence>MSGQKHRSRHSPYLGVPVKTLYDWRTKGYGPEGKRVGKYVPYKPDDVIAWFESLDDHAA</sequence>
<name>A0A318LIB5_9PSEU</name>
<accession>A0A318LIB5</accession>
<protein>
    <submittedName>
        <fullName evidence="2">Excisionase</fullName>
    </submittedName>
</protein>
<dbReference type="Pfam" id="PF12728">
    <property type="entry name" value="HTH_17"/>
    <property type="match status" value="1"/>
</dbReference>
<evidence type="ECO:0000313" key="3">
    <source>
        <dbReference type="Proteomes" id="UP000247892"/>
    </source>
</evidence>
<dbReference type="AlphaFoldDB" id="A0A318LIB5"/>
<evidence type="ECO:0000259" key="1">
    <source>
        <dbReference type="Pfam" id="PF12728"/>
    </source>
</evidence>
<organism evidence="2 3">
    <name type="scientific">Prauserella flavalba</name>
    <dbReference type="NCBI Taxonomy" id="1477506"/>
    <lineage>
        <taxon>Bacteria</taxon>
        <taxon>Bacillati</taxon>
        <taxon>Actinomycetota</taxon>
        <taxon>Actinomycetes</taxon>
        <taxon>Pseudonocardiales</taxon>
        <taxon>Pseudonocardiaceae</taxon>
        <taxon>Prauserella</taxon>
    </lineage>
</organism>
<dbReference type="SUPFAM" id="SSF46955">
    <property type="entry name" value="Putative DNA-binding domain"/>
    <property type="match status" value="1"/>
</dbReference>
<feature type="domain" description="Helix-turn-helix" evidence="1">
    <location>
        <begin position="13"/>
        <end position="53"/>
    </location>
</feature>
<proteinExistence type="predicted"/>
<dbReference type="EMBL" id="MASU01000014">
    <property type="protein sequence ID" value="PXY21874.1"/>
    <property type="molecule type" value="Genomic_DNA"/>
</dbReference>
<dbReference type="Proteomes" id="UP000247892">
    <property type="component" value="Unassembled WGS sequence"/>
</dbReference>
<dbReference type="RefSeq" id="WP_110342666.1">
    <property type="nucleotide sequence ID" value="NZ_MASU01000014.1"/>
</dbReference>